<evidence type="ECO:0000256" key="3">
    <source>
        <dbReference type="ARBA" id="ARBA00023237"/>
    </source>
</evidence>
<comment type="caution">
    <text evidence="7">The sequence shown here is derived from an EMBL/GenBank/DDBJ whole genome shotgun (WGS) entry which is preliminary data.</text>
</comment>
<keyword evidence="3" id="KW-0998">Cell outer membrane</keyword>
<accession>A0A550JKZ4</accession>
<dbReference type="InterPro" id="IPR036737">
    <property type="entry name" value="OmpA-like_sf"/>
</dbReference>
<evidence type="ECO:0000256" key="2">
    <source>
        <dbReference type="ARBA" id="ARBA00023136"/>
    </source>
</evidence>
<keyword evidence="8" id="KW-1185">Reference proteome</keyword>
<gene>
    <name evidence="7" type="ORF">FL622_01565</name>
</gene>
<dbReference type="AlphaFoldDB" id="A0A550JKZ4"/>
<name>A0A550JKZ4_9BACT</name>
<evidence type="ECO:0000256" key="4">
    <source>
        <dbReference type="PROSITE-ProRule" id="PRU00473"/>
    </source>
</evidence>
<dbReference type="InterPro" id="IPR006665">
    <property type="entry name" value="OmpA-like"/>
</dbReference>
<dbReference type="InterPro" id="IPR006664">
    <property type="entry name" value="OMP_bac"/>
</dbReference>
<comment type="subcellular location">
    <subcellularLocation>
        <location evidence="1">Cell outer membrane</location>
    </subcellularLocation>
</comment>
<feature type="signal peptide" evidence="5">
    <location>
        <begin position="1"/>
        <end position="24"/>
    </location>
</feature>
<reference evidence="7 8" key="1">
    <citation type="submission" date="2019-07" db="EMBL/GenBank/DDBJ databases">
        <title>Insights of Desulfuromonas acetexigens electromicrobiology.</title>
        <authorList>
            <person name="Katuri K."/>
            <person name="Sapireddy V."/>
            <person name="Shaw D.R."/>
            <person name="Saikaly P."/>
        </authorList>
    </citation>
    <scope>NUCLEOTIDE SEQUENCE [LARGE SCALE GENOMIC DNA]</scope>
    <source>
        <strain evidence="7 8">2873</strain>
    </source>
</reference>
<dbReference type="CDD" id="cd07185">
    <property type="entry name" value="OmpA_C-like"/>
    <property type="match status" value="1"/>
</dbReference>
<evidence type="ECO:0000256" key="5">
    <source>
        <dbReference type="SAM" id="SignalP"/>
    </source>
</evidence>
<dbReference type="RefSeq" id="WP_092052760.1">
    <property type="nucleotide sequence ID" value="NZ_FOJJ01000001.1"/>
</dbReference>
<dbReference type="SUPFAM" id="SSF103088">
    <property type="entry name" value="OmpA-like"/>
    <property type="match status" value="1"/>
</dbReference>
<protein>
    <submittedName>
        <fullName evidence="7">OmpA family protein</fullName>
    </submittedName>
</protein>
<dbReference type="InterPro" id="IPR050330">
    <property type="entry name" value="Bact_OuterMem_StrucFunc"/>
</dbReference>
<dbReference type="PANTHER" id="PTHR30329:SF21">
    <property type="entry name" value="LIPOPROTEIN YIAD-RELATED"/>
    <property type="match status" value="1"/>
</dbReference>
<feature type="domain" description="OmpA-like" evidence="6">
    <location>
        <begin position="361"/>
        <end position="480"/>
    </location>
</feature>
<keyword evidence="2 4" id="KW-0472">Membrane</keyword>
<evidence type="ECO:0000313" key="7">
    <source>
        <dbReference type="EMBL" id="TRO83896.1"/>
    </source>
</evidence>
<keyword evidence="5" id="KW-0732">Signal</keyword>
<dbReference type="Proteomes" id="UP000317155">
    <property type="component" value="Unassembled WGS sequence"/>
</dbReference>
<dbReference type="GO" id="GO:0009279">
    <property type="term" value="C:cell outer membrane"/>
    <property type="evidence" value="ECO:0007669"/>
    <property type="project" value="UniProtKB-SubCell"/>
</dbReference>
<organism evidence="7 8">
    <name type="scientific">Trichloromonas acetexigens</name>
    <dbReference type="NCBI Taxonomy" id="38815"/>
    <lineage>
        <taxon>Bacteria</taxon>
        <taxon>Pseudomonadati</taxon>
        <taxon>Thermodesulfobacteriota</taxon>
        <taxon>Desulfuromonadia</taxon>
        <taxon>Desulfuromonadales</taxon>
        <taxon>Trichloromonadaceae</taxon>
        <taxon>Trichloromonas</taxon>
    </lineage>
</organism>
<dbReference type="PROSITE" id="PS51123">
    <property type="entry name" value="OMPA_2"/>
    <property type="match status" value="1"/>
</dbReference>
<dbReference type="Pfam" id="PF00691">
    <property type="entry name" value="OmpA"/>
    <property type="match status" value="1"/>
</dbReference>
<dbReference type="PANTHER" id="PTHR30329">
    <property type="entry name" value="STATOR ELEMENT OF FLAGELLAR MOTOR COMPLEX"/>
    <property type="match status" value="1"/>
</dbReference>
<evidence type="ECO:0000259" key="6">
    <source>
        <dbReference type="PROSITE" id="PS51123"/>
    </source>
</evidence>
<dbReference type="EMBL" id="VJVV01000001">
    <property type="protein sequence ID" value="TRO83896.1"/>
    <property type="molecule type" value="Genomic_DNA"/>
</dbReference>
<dbReference type="Gene3D" id="3.30.1330.60">
    <property type="entry name" value="OmpA-like domain"/>
    <property type="match status" value="1"/>
</dbReference>
<dbReference type="PRINTS" id="PR01021">
    <property type="entry name" value="OMPADOMAIN"/>
</dbReference>
<proteinExistence type="predicted"/>
<evidence type="ECO:0000313" key="8">
    <source>
        <dbReference type="Proteomes" id="UP000317155"/>
    </source>
</evidence>
<dbReference type="OrthoDB" id="5292153at2"/>
<feature type="chain" id="PRO_5022130547" evidence="5">
    <location>
        <begin position="25"/>
        <end position="484"/>
    </location>
</feature>
<evidence type="ECO:0000256" key="1">
    <source>
        <dbReference type="ARBA" id="ARBA00004442"/>
    </source>
</evidence>
<sequence>MKRWPIILLFSFLLIGGPVRQASANPTQYGDTGLLSQPSAETLNAGNICIGLWANCAASKGGGGEATILPATITLGLGTFMEAYGSFPNLLFNDDELESGRGYANLGFKLRVLGKRSSPFKLAVDGQMRRLVTDDPEYDGLTDVLGRLIASYKPGKFGIHLNAGYLTTESPPDIDYDDQYIFGAGLEFLPAYRLRLIAELEAQTEKFKGADAPLEATLGMQYFLMPHLTLNFGVGLGMSNASPDWRALVGLSGCQGVGNFITPIERVTEDAPENGGDKAEEQEKKIRLKTLTPLLSLGEQDTSPVARWELPVPADEPEIIVGPEENLKVETQPVLEGLAVASFDAGQVAPSASESVVPTRAAVYRQFRLPDTIFAADQRSLSDEGRENLALLAEALRADRQWLLVRIDAHTDNVGPDQYNEELSRQRAATVASYLVLRQGIEPKRVFVKGFGESLPIADNALPEGRTENRRIEVRVLTPREIVE</sequence>